<dbReference type="EMBL" id="JAHWGI010000335">
    <property type="protein sequence ID" value="KAK3913664.1"/>
    <property type="molecule type" value="Genomic_DNA"/>
</dbReference>
<evidence type="ECO:0000313" key="2">
    <source>
        <dbReference type="EMBL" id="KAK3913664.1"/>
    </source>
</evidence>
<sequence length="397" mass="42987">CNNANLTDSNSNEANFSDRAIWDTIRPASILEGNVTKCPGRQCGAQTGRLDNRRLSGSGRTVNIRPATTGNRNELPRDSNLTEDDLAGGDDAPGLTDNGRLPASSSSSASSASSSGSASSSASPLASPASPIEGGIVNPNYPGFEHLAAKLLKLAAGSDCEDQDDDDDDDDDSNNNNIISADLCGKQSAHRLHRRDVDDCKRIDPVNRDHADGGKALLYAKPKLAATMADAFLSSAKEELSVSRDFQKQAKLHKMSAHNGPPLGPLGALAAHRFKKDSNRALEERDEEEEEKYNREATEKELHHQDVVVPRKKEKMAMNQQVRKARAGPPGLGALERAERAEKRFASHAHAAASRREKRSSLELLGGFDVYNIETAMPRIDLDLIESHLRAAKEEER</sequence>
<feature type="compositionally biased region" description="Low complexity" evidence="1">
    <location>
        <begin position="89"/>
        <end position="129"/>
    </location>
</feature>
<evidence type="ECO:0000313" key="3">
    <source>
        <dbReference type="Proteomes" id="UP001219518"/>
    </source>
</evidence>
<feature type="region of interest" description="Disordered" evidence="1">
    <location>
        <begin position="39"/>
        <end position="129"/>
    </location>
</feature>
<dbReference type="Proteomes" id="UP001219518">
    <property type="component" value="Unassembled WGS sequence"/>
</dbReference>
<feature type="region of interest" description="Disordered" evidence="1">
    <location>
        <begin position="279"/>
        <end position="300"/>
    </location>
</feature>
<protein>
    <submittedName>
        <fullName evidence="2">Hydrocephalus-inducing protein</fullName>
    </submittedName>
</protein>
<organism evidence="2 3">
    <name type="scientific">Frankliniella fusca</name>
    <dbReference type="NCBI Taxonomy" id="407009"/>
    <lineage>
        <taxon>Eukaryota</taxon>
        <taxon>Metazoa</taxon>
        <taxon>Ecdysozoa</taxon>
        <taxon>Arthropoda</taxon>
        <taxon>Hexapoda</taxon>
        <taxon>Insecta</taxon>
        <taxon>Pterygota</taxon>
        <taxon>Neoptera</taxon>
        <taxon>Paraneoptera</taxon>
        <taxon>Thysanoptera</taxon>
        <taxon>Terebrantia</taxon>
        <taxon>Thripoidea</taxon>
        <taxon>Thripidae</taxon>
        <taxon>Frankliniella</taxon>
    </lineage>
</organism>
<gene>
    <name evidence="2" type="ORF">KUF71_023121</name>
</gene>
<proteinExistence type="predicted"/>
<keyword evidence="3" id="KW-1185">Reference proteome</keyword>
<accession>A0AAE1H2Q0</accession>
<reference evidence="2" key="1">
    <citation type="submission" date="2021-07" db="EMBL/GenBank/DDBJ databases">
        <authorList>
            <person name="Catto M.A."/>
            <person name="Jacobson A."/>
            <person name="Kennedy G."/>
            <person name="Labadie P."/>
            <person name="Hunt B.G."/>
            <person name="Srinivasan R."/>
        </authorList>
    </citation>
    <scope>NUCLEOTIDE SEQUENCE</scope>
    <source>
        <strain evidence="2">PL_HMW_Pooled</strain>
        <tissue evidence="2">Head</tissue>
    </source>
</reference>
<dbReference type="AlphaFoldDB" id="A0AAE1H2Q0"/>
<feature type="non-terminal residue" evidence="2">
    <location>
        <position position="397"/>
    </location>
</feature>
<reference evidence="2" key="2">
    <citation type="journal article" date="2023" name="BMC Genomics">
        <title>Pest status, molecular evolution, and epigenetic factors derived from the genome assembly of Frankliniella fusca, a thysanopteran phytovirus vector.</title>
        <authorList>
            <person name="Catto M.A."/>
            <person name="Labadie P.E."/>
            <person name="Jacobson A.L."/>
            <person name="Kennedy G.G."/>
            <person name="Srinivasan R."/>
            <person name="Hunt B.G."/>
        </authorList>
    </citation>
    <scope>NUCLEOTIDE SEQUENCE</scope>
    <source>
        <strain evidence="2">PL_HMW_Pooled</strain>
    </source>
</reference>
<evidence type="ECO:0000256" key="1">
    <source>
        <dbReference type="SAM" id="MobiDB-lite"/>
    </source>
</evidence>
<feature type="compositionally biased region" description="Acidic residues" evidence="1">
    <location>
        <begin position="159"/>
        <end position="173"/>
    </location>
</feature>
<feature type="non-terminal residue" evidence="2">
    <location>
        <position position="1"/>
    </location>
</feature>
<comment type="caution">
    <text evidence="2">The sequence shown here is derived from an EMBL/GenBank/DDBJ whole genome shotgun (WGS) entry which is preliminary data.</text>
</comment>
<name>A0AAE1H2Q0_9NEOP</name>
<feature type="compositionally biased region" description="Polar residues" evidence="1">
    <location>
        <begin position="58"/>
        <end position="72"/>
    </location>
</feature>
<feature type="region of interest" description="Disordered" evidence="1">
    <location>
        <begin position="159"/>
        <end position="181"/>
    </location>
</feature>